<name>A0A4D6K9A9_9EURY</name>
<dbReference type="RefSeq" id="WP_015763727.1">
    <property type="nucleotide sequence ID" value="NZ_CP039375.1"/>
</dbReference>
<dbReference type="AlphaFoldDB" id="A0A4D6K9A9"/>
<evidence type="ECO:0000259" key="2">
    <source>
        <dbReference type="Pfam" id="PF26236"/>
    </source>
</evidence>
<dbReference type="OMA" id="VLNGLRM"/>
<dbReference type="KEGG" id="halz:E5139_01195"/>
<keyword evidence="1" id="KW-0472">Membrane</keyword>
<reference evidence="5 6" key="1">
    <citation type="submission" date="2019-04" db="EMBL/GenBank/DDBJ databases">
        <title>Complete genome sequence of Arthrobacter sp. ZXY-2 associated with effective atrazine degradation and salt adaptation.</title>
        <authorList>
            <person name="Zhao X."/>
        </authorList>
    </citation>
    <scope>NUCLEOTIDE SEQUENCE [LARGE SCALE GENOMIC DNA]</scope>
    <source>
        <strain evidence="6">ZP60</strain>
    </source>
</reference>
<dbReference type="InterPro" id="IPR058775">
    <property type="entry name" value="DUF8054_M"/>
</dbReference>
<organism evidence="5 6">
    <name type="scientific">Halomicrobium mukohataei</name>
    <dbReference type="NCBI Taxonomy" id="57705"/>
    <lineage>
        <taxon>Archaea</taxon>
        <taxon>Methanobacteriati</taxon>
        <taxon>Methanobacteriota</taxon>
        <taxon>Stenosarchaea group</taxon>
        <taxon>Halobacteria</taxon>
        <taxon>Halobacteriales</taxon>
        <taxon>Haloarculaceae</taxon>
        <taxon>Halomicrobium</taxon>
    </lineage>
</organism>
<dbReference type="Pfam" id="PF26236">
    <property type="entry name" value="DUF8054_N"/>
    <property type="match status" value="1"/>
</dbReference>
<proteinExistence type="predicted"/>
<feature type="domain" description="DUF8054" evidence="2">
    <location>
        <begin position="7"/>
        <end position="95"/>
    </location>
</feature>
<keyword evidence="1" id="KW-0812">Transmembrane</keyword>
<gene>
    <name evidence="5" type="ORF">E5139_01195</name>
</gene>
<feature type="transmembrane region" description="Helical" evidence="1">
    <location>
        <begin position="52"/>
        <end position="72"/>
    </location>
</feature>
<reference evidence="5 6" key="2">
    <citation type="submission" date="2019-04" db="EMBL/GenBank/DDBJ databases">
        <authorList>
            <person name="Yang S."/>
            <person name="Wei W."/>
        </authorList>
    </citation>
    <scope>NUCLEOTIDE SEQUENCE [LARGE SCALE GENOMIC DNA]</scope>
    <source>
        <strain evidence="6">ZP60</strain>
    </source>
</reference>
<evidence type="ECO:0000259" key="3">
    <source>
        <dbReference type="Pfam" id="PF26237"/>
    </source>
</evidence>
<protein>
    <submittedName>
        <fullName evidence="5">Uncharacterized protein</fullName>
    </submittedName>
</protein>
<sequence length="289" mass="30691">MATDTLRRYQDPEYTGTNRCVPCTLVNSAIGILLSGGIGAAGAIWATTAVGVAGAGVVLLLSAVSIYFKGYLVPGTPALTKRYFPPWLLELFGKEPAGAAAGVAKSAADPAVREETEEPAEIDLETYLVEAGALEPCRGGEDLCLTDPFQAEWNEAIERIRDADVGRERLPALLDTTAEEVTVEEHGSAFRARVDGQYVGTWESRGAFVADIAAAEVLGEWLDDWESVPVTHRGQLLNGLRLFLTTCPSCGGALAFGTDTVESCCTTHEVAAVSCEDCETRVFESDPVG</sequence>
<dbReference type="EMBL" id="CP039375">
    <property type="protein sequence ID" value="QCD64314.1"/>
    <property type="molecule type" value="Genomic_DNA"/>
</dbReference>
<evidence type="ECO:0000256" key="1">
    <source>
        <dbReference type="SAM" id="Phobius"/>
    </source>
</evidence>
<accession>A0A4D6K9A9</accession>
<dbReference type="InterPro" id="IPR058674">
    <property type="entry name" value="DUF8054_N"/>
</dbReference>
<dbReference type="Proteomes" id="UP000297053">
    <property type="component" value="Chromosome"/>
</dbReference>
<feature type="domain" description="DUF8054" evidence="4">
    <location>
        <begin position="123"/>
        <end position="242"/>
    </location>
</feature>
<feature type="domain" description="DUF8054" evidence="3">
    <location>
        <begin position="246"/>
        <end position="284"/>
    </location>
</feature>
<dbReference type="InterPro" id="IPR058675">
    <property type="entry name" value="DUF8054_C"/>
</dbReference>
<dbReference type="Pfam" id="PF26237">
    <property type="entry name" value="DUF8054_C"/>
    <property type="match status" value="1"/>
</dbReference>
<evidence type="ECO:0000313" key="6">
    <source>
        <dbReference type="Proteomes" id="UP000297053"/>
    </source>
</evidence>
<evidence type="ECO:0000259" key="4">
    <source>
        <dbReference type="Pfam" id="PF26238"/>
    </source>
</evidence>
<dbReference type="GeneID" id="42177510"/>
<keyword evidence="1" id="KW-1133">Transmembrane helix</keyword>
<dbReference type="Pfam" id="PF26238">
    <property type="entry name" value="DUF8054_M"/>
    <property type="match status" value="1"/>
</dbReference>
<evidence type="ECO:0000313" key="5">
    <source>
        <dbReference type="EMBL" id="QCD64314.1"/>
    </source>
</evidence>
<feature type="transmembrane region" description="Helical" evidence="1">
    <location>
        <begin position="21"/>
        <end position="46"/>
    </location>
</feature>